<evidence type="ECO:0000313" key="2">
    <source>
        <dbReference type="EMBL" id="QTE03245.1"/>
    </source>
</evidence>
<dbReference type="RefSeq" id="WP_208029856.1">
    <property type="nucleotide sequence ID" value="NZ_CP071839.1"/>
</dbReference>
<dbReference type="EMBL" id="CP071839">
    <property type="protein sequence ID" value="QTE03245.1"/>
    <property type="molecule type" value="Genomic_DNA"/>
</dbReference>
<dbReference type="InterPro" id="IPR029058">
    <property type="entry name" value="AB_hydrolase_fold"/>
</dbReference>
<dbReference type="SUPFAM" id="SSF53474">
    <property type="entry name" value="alpha/beta-Hydrolases"/>
    <property type="match status" value="1"/>
</dbReference>
<name>A0ABX7TK49_STRCY</name>
<reference evidence="1 3" key="1">
    <citation type="submission" date="2021-03" db="EMBL/GenBank/DDBJ databases">
        <title>Complete genome sequence of Streptomyces cyanogenus S136, producer of anticancer angucycline landomycin A.</title>
        <authorList>
            <person name="Hrab P."/>
            <person name="Ruckert C."/>
            <person name="Busche T."/>
            <person name="Ostash I."/>
            <person name="Kalinowski J."/>
            <person name="Fedorenko V."/>
            <person name="Yushchuk O."/>
            <person name="Ostash B."/>
        </authorList>
    </citation>
    <scope>NUCLEOTIDE SEQUENCE [LARGE SCALE GENOMIC DNA]</scope>
    <source>
        <strain evidence="1 3">S136</strain>
    </source>
</reference>
<gene>
    <name evidence="1" type="ORF">S1361_00230</name>
    <name evidence="2" type="ORF">S1361_38270</name>
</gene>
<organism evidence="1 3">
    <name type="scientific">Streptomyces cyanogenus</name>
    <dbReference type="NCBI Taxonomy" id="80860"/>
    <lineage>
        <taxon>Bacteria</taxon>
        <taxon>Bacillati</taxon>
        <taxon>Actinomycetota</taxon>
        <taxon>Actinomycetes</taxon>
        <taxon>Kitasatosporales</taxon>
        <taxon>Streptomycetaceae</taxon>
        <taxon>Streptomyces</taxon>
    </lineage>
</organism>
<evidence type="ECO:0008006" key="4">
    <source>
        <dbReference type="Google" id="ProtNLM"/>
    </source>
</evidence>
<accession>A0ABX7TK49</accession>
<proteinExistence type="predicted"/>
<evidence type="ECO:0000313" key="3">
    <source>
        <dbReference type="Proteomes" id="UP000663908"/>
    </source>
</evidence>
<evidence type="ECO:0000313" key="1">
    <source>
        <dbReference type="EMBL" id="QTD95745.1"/>
    </source>
</evidence>
<protein>
    <recommendedName>
        <fullName evidence="4">Alpha/beta hydrolase</fullName>
    </recommendedName>
</protein>
<keyword evidence="3" id="KW-1185">Reference proteome</keyword>
<sequence>MSQRITHLDLDRDGKLIHPRTGTPLDADEVPAHIERHLRLDPATTDVFLYVHGWRTKPDDAADAAQRLAALIGDLIDNQPHHYPCLTPFRPRYVAIRWPSRSLPTPKGYRTIRDRAAAMSHPGQAARVLAAILGYYNQHRRTPAPGPPRLKTAGGQYLHAVGHSFGGRFLAHAIAQASTKLPHSPRTLTWNYRSDQYPWTLDSFTTFQMALPHDSFAEAPYSRLLEDNVLNAPVAMTFSPHDRALGRWHRATEEGKEGIGYAGATAPESHLHTLRLQDTGDAYTFPSARLLNVDASHRYRASPARIEGAHSDYFHPESAHLLLSLANQAR</sequence>
<dbReference type="Proteomes" id="UP000663908">
    <property type="component" value="Chromosome"/>
</dbReference>
<dbReference type="EMBL" id="CP071839">
    <property type="protein sequence ID" value="QTD95745.1"/>
    <property type="molecule type" value="Genomic_DNA"/>
</dbReference>